<comment type="similarity">
    <text evidence="1 4">Belongs to the glycerate kinase type-1 family.</text>
</comment>
<dbReference type="PANTHER" id="PTHR21599:SF0">
    <property type="entry name" value="GLYCERATE KINASE"/>
    <property type="match status" value="1"/>
</dbReference>
<dbReference type="EMBL" id="SOAZ01000047">
    <property type="protein sequence ID" value="TDT45758.1"/>
    <property type="molecule type" value="Genomic_DNA"/>
</dbReference>
<proteinExistence type="inferred from homology"/>
<dbReference type="AlphaFoldDB" id="A0A4R7K440"/>
<accession>A0A4R7K440</accession>
<evidence type="ECO:0000256" key="2">
    <source>
        <dbReference type="ARBA" id="ARBA00022679"/>
    </source>
</evidence>
<dbReference type="SUPFAM" id="SSF110738">
    <property type="entry name" value="Glycerate kinase I"/>
    <property type="match status" value="1"/>
</dbReference>
<gene>
    <name evidence="5" type="ORF">EDD71_1472</name>
</gene>
<sequence length="377" mass="39858">MKVVVSPDSFKGSMSAKEVADAVERGIKKVDESIEVIKVPMADGGEGTVQSLVDATGGRIVKLTVKDPLMRDIESFYGILGDGKTAVIEMAAASGLPLLKKEERNPLVTTTYGTGQLIKHALDMGCRNIIMGIGGSATNDGGTGMAAALGVKFFDREGNEIGFGGGSLKDLDRIDISGLDERIRESTIVAACDVDNPLVGPGGASYIFGPQKGADEKMVEFLDKNLEHYGNILEKTMGIPVVNCPGAGAAGGLGAGLMAFLNAELKRGIDIVIETSGLEEKMKGADLVITGEGMIDYQTRFGKTPYGVAKIAAKYNIPVIAIAGGIGKQAEELYEYGFNSIFSIVDRPMTLDEAMERGSLLVENTAERIMRVLKINP</sequence>
<evidence type="ECO:0000313" key="6">
    <source>
        <dbReference type="Proteomes" id="UP000295325"/>
    </source>
</evidence>
<keyword evidence="6" id="KW-1185">Reference proteome</keyword>
<dbReference type="NCBIfam" id="TIGR00045">
    <property type="entry name" value="glycerate kinase"/>
    <property type="match status" value="1"/>
</dbReference>
<evidence type="ECO:0000256" key="4">
    <source>
        <dbReference type="PIRNR" id="PIRNR006078"/>
    </source>
</evidence>
<keyword evidence="3 4" id="KW-0418">Kinase</keyword>
<dbReference type="Gene3D" id="3.90.1510.10">
    <property type="entry name" value="Glycerate kinase, domain 2"/>
    <property type="match status" value="1"/>
</dbReference>
<comment type="caution">
    <text evidence="5">The sequence shown here is derived from an EMBL/GenBank/DDBJ whole genome shotgun (WGS) entry which is preliminary data.</text>
</comment>
<dbReference type="PANTHER" id="PTHR21599">
    <property type="entry name" value="GLYCERATE KINASE"/>
    <property type="match status" value="1"/>
</dbReference>
<dbReference type="RefSeq" id="WP_133629481.1">
    <property type="nucleotide sequence ID" value="NZ_SOAZ01000047.1"/>
</dbReference>
<dbReference type="InterPro" id="IPR018197">
    <property type="entry name" value="Glycerate_kinase_RE-like"/>
</dbReference>
<keyword evidence="2 4" id="KW-0808">Transferase</keyword>
<dbReference type="Gene3D" id="3.40.50.10350">
    <property type="entry name" value="Glycerate kinase, domain 1"/>
    <property type="match status" value="1"/>
</dbReference>
<dbReference type="Pfam" id="PF02595">
    <property type="entry name" value="Gly_kinase"/>
    <property type="match status" value="1"/>
</dbReference>
<dbReference type="InterPro" id="IPR004381">
    <property type="entry name" value="Glycerate_kinase"/>
</dbReference>
<dbReference type="GO" id="GO:0031388">
    <property type="term" value="P:organic acid phosphorylation"/>
    <property type="evidence" value="ECO:0007669"/>
    <property type="project" value="UniProtKB-UniRule"/>
</dbReference>
<dbReference type="PIRSF" id="PIRSF006078">
    <property type="entry name" value="GlxK"/>
    <property type="match status" value="1"/>
</dbReference>
<dbReference type="Proteomes" id="UP000295325">
    <property type="component" value="Unassembled WGS sequence"/>
</dbReference>
<reference evidence="5 6" key="1">
    <citation type="submission" date="2019-03" db="EMBL/GenBank/DDBJ databases">
        <title>Genomic Encyclopedia of Type Strains, Phase IV (KMG-IV): sequencing the most valuable type-strain genomes for metagenomic binning, comparative biology and taxonomic classification.</title>
        <authorList>
            <person name="Goeker M."/>
        </authorList>
    </citation>
    <scope>NUCLEOTIDE SEQUENCE [LARGE SCALE GENOMIC DNA]</scope>
    <source>
        <strain evidence="5 6">DSM 24455</strain>
    </source>
</reference>
<name>A0A4R7K440_9CLOT</name>
<dbReference type="InterPro" id="IPR036129">
    <property type="entry name" value="Glycerate_kinase_sf"/>
</dbReference>
<evidence type="ECO:0000256" key="1">
    <source>
        <dbReference type="ARBA" id="ARBA00006284"/>
    </source>
</evidence>
<evidence type="ECO:0000313" key="5">
    <source>
        <dbReference type="EMBL" id="TDT45758.1"/>
    </source>
</evidence>
<dbReference type="OrthoDB" id="9774290at2"/>
<dbReference type="GO" id="GO:0008887">
    <property type="term" value="F:glycerate kinase activity"/>
    <property type="evidence" value="ECO:0007669"/>
    <property type="project" value="UniProtKB-UniRule"/>
</dbReference>
<evidence type="ECO:0000256" key="3">
    <source>
        <dbReference type="ARBA" id="ARBA00022777"/>
    </source>
</evidence>
<organism evidence="5 6">
    <name type="scientific">Fonticella tunisiensis</name>
    <dbReference type="NCBI Taxonomy" id="1096341"/>
    <lineage>
        <taxon>Bacteria</taxon>
        <taxon>Bacillati</taxon>
        <taxon>Bacillota</taxon>
        <taxon>Clostridia</taxon>
        <taxon>Eubacteriales</taxon>
        <taxon>Clostridiaceae</taxon>
        <taxon>Fonticella</taxon>
    </lineage>
</organism>
<dbReference type="InterPro" id="IPR018193">
    <property type="entry name" value="Glyc_kinase_flavodox-like_fold"/>
</dbReference>
<protein>
    <submittedName>
        <fullName evidence="5">Glycerate kinase</fullName>
    </submittedName>
</protein>